<dbReference type="EMBL" id="BMBA01000002">
    <property type="protein sequence ID" value="GFZ32181.1"/>
    <property type="molecule type" value="Genomic_DNA"/>
</dbReference>
<evidence type="ECO:0000259" key="13">
    <source>
        <dbReference type="PROSITE" id="PS50109"/>
    </source>
</evidence>
<keyword evidence="7 15" id="KW-0418">Kinase</keyword>
<dbReference type="Pfam" id="PF02518">
    <property type="entry name" value="HATPase_c"/>
    <property type="match status" value="1"/>
</dbReference>
<keyword evidence="6 12" id="KW-0812">Transmembrane</keyword>
<dbReference type="InterPro" id="IPR003661">
    <property type="entry name" value="HisK_dim/P_dom"/>
</dbReference>
<gene>
    <name evidence="15" type="ORF">CSC2_27070</name>
</gene>
<dbReference type="SMART" id="SM00388">
    <property type="entry name" value="HisKA"/>
    <property type="match status" value="1"/>
</dbReference>
<reference evidence="15 16" key="1">
    <citation type="journal article" date="2021" name="Int. J. Syst. Evol. Microbiol.">
        <title>Clostridium zeae sp. nov., isolated from corn silage.</title>
        <authorList>
            <person name="Kobayashi H."/>
            <person name="Tanizawa Y."/>
            <person name="Yagura M."/>
            <person name="Sakamoto M."/>
            <person name="Ohkuma M."/>
            <person name="Tohno M."/>
        </authorList>
    </citation>
    <scope>NUCLEOTIDE SEQUENCE [LARGE SCALE GENOMIC DNA]</scope>
    <source>
        <strain evidence="15 16">CSC2</strain>
    </source>
</reference>
<dbReference type="InterPro" id="IPR050398">
    <property type="entry name" value="HssS/ArlS-like"/>
</dbReference>
<proteinExistence type="predicted"/>
<feature type="coiled-coil region" evidence="11">
    <location>
        <begin position="93"/>
        <end position="127"/>
    </location>
</feature>
<dbReference type="Gene3D" id="3.30.565.10">
    <property type="entry name" value="Histidine kinase-like ATPase, C-terminal domain"/>
    <property type="match status" value="1"/>
</dbReference>
<evidence type="ECO:0000256" key="8">
    <source>
        <dbReference type="ARBA" id="ARBA00022989"/>
    </source>
</evidence>
<evidence type="ECO:0000256" key="4">
    <source>
        <dbReference type="ARBA" id="ARBA00022553"/>
    </source>
</evidence>
<dbReference type="Gene3D" id="1.10.287.130">
    <property type="match status" value="1"/>
</dbReference>
<dbReference type="SUPFAM" id="SSF158472">
    <property type="entry name" value="HAMP domain-like"/>
    <property type="match status" value="1"/>
</dbReference>
<dbReference type="InterPro" id="IPR036097">
    <property type="entry name" value="HisK_dim/P_sf"/>
</dbReference>
<evidence type="ECO:0000256" key="7">
    <source>
        <dbReference type="ARBA" id="ARBA00022777"/>
    </source>
</evidence>
<keyword evidence="10 12" id="KW-0472">Membrane</keyword>
<evidence type="ECO:0000256" key="10">
    <source>
        <dbReference type="ARBA" id="ARBA00023136"/>
    </source>
</evidence>
<dbReference type="SMART" id="SM00387">
    <property type="entry name" value="HATPase_c"/>
    <property type="match status" value="1"/>
</dbReference>
<dbReference type="SUPFAM" id="SSF47384">
    <property type="entry name" value="Homodimeric domain of signal transducing histidine kinase"/>
    <property type="match status" value="1"/>
</dbReference>
<dbReference type="PROSITE" id="PS50109">
    <property type="entry name" value="HIS_KIN"/>
    <property type="match status" value="1"/>
</dbReference>
<evidence type="ECO:0000256" key="11">
    <source>
        <dbReference type="SAM" id="Coils"/>
    </source>
</evidence>
<dbReference type="Pfam" id="PF00512">
    <property type="entry name" value="HisKA"/>
    <property type="match status" value="1"/>
</dbReference>
<keyword evidence="5" id="KW-0808">Transferase</keyword>
<evidence type="ECO:0000259" key="14">
    <source>
        <dbReference type="PROSITE" id="PS50885"/>
    </source>
</evidence>
<comment type="caution">
    <text evidence="15">The sequence shown here is derived from an EMBL/GenBank/DDBJ whole genome shotgun (WGS) entry which is preliminary data.</text>
</comment>
<evidence type="ECO:0000313" key="16">
    <source>
        <dbReference type="Proteomes" id="UP000663802"/>
    </source>
</evidence>
<dbReference type="CDD" id="cd00082">
    <property type="entry name" value="HisKA"/>
    <property type="match status" value="1"/>
</dbReference>
<evidence type="ECO:0000256" key="12">
    <source>
        <dbReference type="SAM" id="Phobius"/>
    </source>
</evidence>
<evidence type="ECO:0000256" key="6">
    <source>
        <dbReference type="ARBA" id="ARBA00022692"/>
    </source>
</evidence>
<dbReference type="Pfam" id="PF00672">
    <property type="entry name" value="HAMP"/>
    <property type="match status" value="1"/>
</dbReference>
<dbReference type="SMART" id="SM00304">
    <property type="entry name" value="HAMP"/>
    <property type="match status" value="1"/>
</dbReference>
<dbReference type="EC" id="2.7.13.3" evidence="3"/>
<feature type="domain" description="Histidine kinase" evidence="13">
    <location>
        <begin position="265"/>
        <end position="460"/>
    </location>
</feature>
<feature type="transmembrane region" description="Helical" evidence="12">
    <location>
        <begin position="12"/>
        <end position="35"/>
    </location>
</feature>
<comment type="subcellular location">
    <subcellularLocation>
        <location evidence="2">Membrane</location>
        <topology evidence="2">Multi-pass membrane protein</topology>
    </subcellularLocation>
</comment>
<dbReference type="Gene3D" id="6.10.340.10">
    <property type="match status" value="1"/>
</dbReference>
<keyword evidence="11" id="KW-0175">Coiled coil</keyword>
<dbReference type="InterPro" id="IPR003660">
    <property type="entry name" value="HAMP_dom"/>
</dbReference>
<dbReference type="RefSeq" id="WP_206870442.1">
    <property type="nucleotide sequence ID" value="NZ_BMBA01000002.1"/>
</dbReference>
<feature type="transmembrane region" description="Helical" evidence="12">
    <location>
        <begin position="174"/>
        <end position="196"/>
    </location>
</feature>
<name>A0ABQ1EBY4_9CLOT</name>
<evidence type="ECO:0000256" key="1">
    <source>
        <dbReference type="ARBA" id="ARBA00000085"/>
    </source>
</evidence>
<evidence type="ECO:0000313" key="15">
    <source>
        <dbReference type="EMBL" id="GFZ32181.1"/>
    </source>
</evidence>
<keyword evidence="8 12" id="KW-1133">Transmembrane helix</keyword>
<evidence type="ECO:0000256" key="2">
    <source>
        <dbReference type="ARBA" id="ARBA00004141"/>
    </source>
</evidence>
<dbReference type="PROSITE" id="PS50885">
    <property type="entry name" value="HAMP"/>
    <property type="match status" value="1"/>
</dbReference>
<organism evidence="15 16">
    <name type="scientific">Clostridium zeae</name>
    <dbReference type="NCBI Taxonomy" id="2759022"/>
    <lineage>
        <taxon>Bacteria</taxon>
        <taxon>Bacillati</taxon>
        <taxon>Bacillota</taxon>
        <taxon>Clostridia</taxon>
        <taxon>Eubacteriales</taxon>
        <taxon>Clostridiaceae</taxon>
        <taxon>Clostridium</taxon>
    </lineage>
</organism>
<feature type="domain" description="HAMP" evidence="14">
    <location>
        <begin position="198"/>
        <end position="250"/>
    </location>
</feature>
<keyword evidence="4" id="KW-0597">Phosphoprotein</keyword>
<dbReference type="SUPFAM" id="SSF55874">
    <property type="entry name" value="ATPase domain of HSP90 chaperone/DNA topoisomerase II/histidine kinase"/>
    <property type="match status" value="1"/>
</dbReference>
<dbReference type="PANTHER" id="PTHR45528:SF10">
    <property type="entry name" value="METHYL-ACCEPTING CHEMOTAXIS PROTEIN"/>
    <property type="match status" value="1"/>
</dbReference>
<keyword evidence="16" id="KW-1185">Reference proteome</keyword>
<dbReference type="Proteomes" id="UP000663802">
    <property type="component" value="Unassembled WGS sequence"/>
</dbReference>
<sequence length="460" mass="52590">MKIKVNSIKSKFILSSILIFFFATVFLNIYLSSLLQKSYSNRIKRDCDILYSSSRDYIYRYAKLQSIDIDQTNIVYLAKSIAGGITSLNPTYIRILDKDLNVLCEVNKDLEREYILFSDDLKAARNNNATTTITKINNKYISSFSYGLYFNDNLVAIINFKSDYSYLFEEKNKIIFNLNIIMLLMFILFTVIIFYLTNRITNPLYKLINIVERISKGSYDTEINIKSNDEVGILASEFKVMQDNIKENLDTIKNLELYRRDFFNNVTHELKTPLTGIKLYSDLLEQNYNDTDLVITAADRIKNESNRLYSLVDNLLEVSKGKISKAQENLNEINIKPIAETIVSDMQLIASAKNIKIAYDISDIHVRAYTNHIVQLLINIIDNSIKYGLEGGNVYLSISRKDSLCNINIKNSKTNENVSTITGNGIGLFIVDSIVTKLSGSLIIKNTLNTFEVNIKIPCL</sequence>
<dbReference type="GO" id="GO:0016301">
    <property type="term" value="F:kinase activity"/>
    <property type="evidence" value="ECO:0007669"/>
    <property type="project" value="UniProtKB-KW"/>
</dbReference>
<accession>A0ABQ1EBY4</accession>
<keyword evidence="9" id="KW-0902">Two-component regulatory system</keyword>
<dbReference type="PANTHER" id="PTHR45528">
    <property type="entry name" value="SENSOR HISTIDINE KINASE CPXA"/>
    <property type="match status" value="1"/>
</dbReference>
<evidence type="ECO:0000256" key="3">
    <source>
        <dbReference type="ARBA" id="ARBA00012438"/>
    </source>
</evidence>
<dbReference type="InterPro" id="IPR036890">
    <property type="entry name" value="HATPase_C_sf"/>
</dbReference>
<protein>
    <recommendedName>
        <fullName evidence="3">histidine kinase</fullName>
        <ecNumber evidence="3">2.7.13.3</ecNumber>
    </recommendedName>
</protein>
<dbReference type="InterPro" id="IPR003594">
    <property type="entry name" value="HATPase_dom"/>
</dbReference>
<dbReference type="InterPro" id="IPR005467">
    <property type="entry name" value="His_kinase_dom"/>
</dbReference>
<evidence type="ECO:0000256" key="9">
    <source>
        <dbReference type="ARBA" id="ARBA00023012"/>
    </source>
</evidence>
<dbReference type="CDD" id="cd06225">
    <property type="entry name" value="HAMP"/>
    <property type="match status" value="1"/>
</dbReference>
<evidence type="ECO:0000256" key="5">
    <source>
        <dbReference type="ARBA" id="ARBA00022679"/>
    </source>
</evidence>
<comment type="catalytic activity">
    <reaction evidence="1">
        <text>ATP + protein L-histidine = ADP + protein N-phospho-L-histidine.</text>
        <dbReference type="EC" id="2.7.13.3"/>
    </reaction>
</comment>